<dbReference type="Proteomes" id="UP000276215">
    <property type="component" value="Unassembled WGS sequence"/>
</dbReference>
<gene>
    <name evidence="2" type="ORF">L873DRAFT_1844856</name>
</gene>
<sequence length="187" mass="21037">SLSHPHPSHQPTTTKGSTKQKTQIKPHQERKRKEKGKKEKKKKNGPINHKFPLPPPLRTPIRQSIHNPAHALPSAQSHRHPHRRGHNNKKRLTQKPSHPHHPPLQKTLPTFARQLEPPLRPGNHRFRRQAPIQGRGGGGRDGRGDTRADRRARSGDPHAEGAEGVDCRDDQGAEEGDQDPGAREGQW</sequence>
<dbReference type="EMBL" id="ML120405">
    <property type="protein sequence ID" value="RPA97338.1"/>
    <property type="molecule type" value="Genomic_DNA"/>
</dbReference>
<reference evidence="2 3" key="1">
    <citation type="journal article" date="2018" name="Nat. Ecol. Evol.">
        <title>Pezizomycetes genomes reveal the molecular basis of ectomycorrhizal truffle lifestyle.</title>
        <authorList>
            <person name="Murat C."/>
            <person name="Payen T."/>
            <person name="Noel B."/>
            <person name="Kuo A."/>
            <person name="Morin E."/>
            <person name="Chen J."/>
            <person name="Kohler A."/>
            <person name="Krizsan K."/>
            <person name="Balestrini R."/>
            <person name="Da Silva C."/>
            <person name="Montanini B."/>
            <person name="Hainaut M."/>
            <person name="Levati E."/>
            <person name="Barry K.W."/>
            <person name="Belfiori B."/>
            <person name="Cichocki N."/>
            <person name="Clum A."/>
            <person name="Dockter R.B."/>
            <person name="Fauchery L."/>
            <person name="Guy J."/>
            <person name="Iotti M."/>
            <person name="Le Tacon F."/>
            <person name="Lindquist E.A."/>
            <person name="Lipzen A."/>
            <person name="Malagnac F."/>
            <person name="Mello A."/>
            <person name="Molinier V."/>
            <person name="Miyauchi S."/>
            <person name="Poulain J."/>
            <person name="Riccioni C."/>
            <person name="Rubini A."/>
            <person name="Sitrit Y."/>
            <person name="Splivallo R."/>
            <person name="Traeger S."/>
            <person name="Wang M."/>
            <person name="Zifcakova L."/>
            <person name="Wipf D."/>
            <person name="Zambonelli A."/>
            <person name="Paolocci F."/>
            <person name="Nowrousian M."/>
            <person name="Ottonello S."/>
            <person name="Baldrian P."/>
            <person name="Spatafora J.W."/>
            <person name="Henrissat B."/>
            <person name="Nagy L.G."/>
            <person name="Aury J.M."/>
            <person name="Wincker P."/>
            <person name="Grigoriev I.V."/>
            <person name="Bonfante P."/>
            <person name="Martin F.M."/>
        </authorList>
    </citation>
    <scope>NUCLEOTIDE SEQUENCE [LARGE SCALE GENOMIC DNA]</scope>
    <source>
        <strain evidence="2 3">120613-1</strain>
    </source>
</reference>
<feature type="region of interest" description="Disordered" evidence="1">
    <location>
        <begin position="1"/>
        <end position="187"/>
    </location>
</feature>
<evidence type="ECO:0000313" key="3">
    <source>
        <dbReference type="Proteomes" id="UP000276215"/>
    </source>
</evidence>
<protein>
    <submittedName>
        <fullName evidence="2">Uncharacterized protein</fullName>
    </submittedName>
</protein>
<dbReference type="AlphaFoldDB" id="A0A3N4JK13"/>
<evidence type="ECO:0000256" key="1">
    <source>
        <dbReference type="SAM" id="MobiDB-lite"/>
    </source>
</evidence>
<name>A0A3N4JK13_9PEZI</name>
<feature type="non-terminal residue" evidence="2">
    <location>
        <position position="1"/>
    </location>
</feature>
<feature type="compositionally biased region" description="Basic and acidic residues" evidence="1">
    <location>
        <begin position="138"/>
        <end position="171"/>
    </location>
</feature>
<evidence type="ECO:0000313" key="2">
    <source>
        <dbReference type="EMBL" id="RPA97338.1"/>
    </source>
</evidence>
<keyword evidence="3" id="KW-1185">Reference proteome</keyword>
<feature type="compositionally biased region" description="Basic residues" evidence="1">
    <location>
        <begin position="22"/>
        <end position="44"/>
    </location>
</feature>
<accession>A0A3N4JK13</accession>
<feature type="compositionally biased region" description="Low complexity" evidence="1">
    <location>
        <begin position="10"/>
        <end position="21"/>
    </location>
</feature>
<organism evidence="2 3">
    <name type="scientific">Choiromyces venosus 120613-1</name>
    <dbReference type="NCBI Taxonomy" id="1336337"/>
    <lineage>
        <taxon>Eukaryota</taxon>
        <taxon>Fungi</taxon>
        <taxon>Dikarya</taxon>
        <taxon>Ascomycota</taxon>
        <taxon>Pezizomycotina</taxon>
        <taxon>Pezizomycetes</taxon>
        <taxon>Pezizales</taxon>
        <taxon>Tuberaceae</taxon>
        <taxon>Choiromyces</taxon>
    </lineage>
</organism>
<proteinExistence type="predicted"/>
<feature type="compositionally biased region" description="Basic residues" evidence="1">
    <location>
        <begin position="77"/>
        <end position="103"/>
    </location>
</feature>